<reference evidence="1" key="1">
    <citation type="submission" date="2022-02" db="EMBL/GenBank/DDBJ databases">
        <authorList>
            <person name="Leng L."/>
        </authorList>
    </citation>
    <scope>NUCLEOTIDE SEQUENCE</scope>
    <source>
        <strain evidence="1">JI</strain>
    </source>
</reference>
<organism evidence="1 2">
    <name type="scientific">Pelotomaculum isophthalicicum JI</name>
    <dbReference type="NCBI Taxonomy" id="947010"/>
    <lineage>
        <taxon>Bacteria</taxon>
        <taxon>Bacillati</taxon>
        <taxon>Bacillota</taxon>
        <taxon>Clostridia</taxon>
        <taxon>Eubacteriales</taxon>
        <taxon>Desulfotomaculaceae</taxon>
        <taxon>Pelotomaculum</taxon>
    </lineage>
</organism>
<gene>
    <name evidence="1" type="ORF">L7E55_05240</name>
</gene>
<dbReference type="EMBL" id="JAKOAV010000006">
    <property type="protein sequence ID" value="MDF9407767.1"/>
    <property type="molecule type" value="Genomic_DNA"/>
</dbReference>
<sequence length="157" mass="17853">MGFRKWFDNAPVGLPVADKYGYTVTIQASAGAWGGEDIQSILLGFFEDKINFNVFSRVDTDQANRKPIRKWIDEPHKVIRKVAKYYKGANVEFRKYRCKNVFTGHSIDQMGEATKSLLDGGAQFTSYKKENLKDLERLGPRLCPIRRSKRAICQSAG</sequence>
<dbReference type="RefSeq" id="WP_277443006.1">
    <property type="nucleotide sequence ID" value="NZ_JAKOAV010000006.1"/>
</dbReference>
<proteinExistence type="predicted"/>
<evidence type="ECO:0000313" key="1">
    <source>
        <dbReference type="EMBL" id="MDF9407767.1"/>
    </source>
</evidence>
<accession>A0A9X4JVP7</accession>
<keyword evidence="2" id="KW-1185">Reference proteome</keyword>
<name>A0A9X4JVP7_9FIRM</name>
<evidence type="ECO:0000313" key="2">
    <source>
        <dbReference type="Proteomes" id="UP001154312"/>
    </source>
</evidence>
<comment type="caution">
    <text evidence="1">The sequence shown here is derived from an EMBL/GenBank/DDBJ whole genome shotgun (WGS) entry which is preliminary data.</text>
</comment>
<dbReference type="AlphaFoldDB" id="A0A9X4JVP7"/>
<dbReference type="Proteomes" id="UP001154312">
    <property type="component" value="Unassembled WGS sequence"/>
</dbReference>
<protein>
    <submittedName>
        <fullName evidence="1">Uncharacterized protein</fullName>
    </submittedName>
</protein>